<feature type="compositionally biased region" description="Basic and acidic residues" evidence="1">
    <location>
        <begin position="91"/>
        <end position="113"/>
    </location>
</feature>
<protein>
    <submittedName>
        <fullName evidence="2">Uncharacterized protein</fullName>
    </submittedName>
</protein>
<proteinExistence type="predicted"/>
<organism evidence="2 3">
    <name type="scientific">Dendrobium nobile</name>
    <name type="common">Orchid</name>
    <dbReference type="NCBI Taxonomy" id="94219"/>
    <lineage>
        <taxon>Eukaryota</taxon>
        <taxon>Viridiplantae</taxon>
        <taxon>Streptophyta</taxon>
        <taxon>Embryophyta</taxon>
        <taxon>Tracheophyta</taxon>
        <taxon>Spermatophyta</taxon>
        <taxon>Magnoliopsida</taxon>
        <taxon>Liliopsida</taxon>
        <taxon>Asparagales</taxon>
        <taxon>Orchidaceae</taxon>
        <taxon>Epidendroideae</taxon>
        <taxon>Malaxideae</taxon>
        <taxon>Dendrobiinae</taxon>
        <taxon>Dendrobium</taxon>
    </lineage>
</organism>
<accession>A0A8T3BPC2</accession>
<gene>
    <name evidence="2" type="ORF">KFK09_006471</name>
</gene>
<sequence length="189" mass="20649">MDGTKRESRSAGLASLSKQKSGEPPVAFLLPSRHTQSERAREGTRRKTPPRARLNPAKPRTPACGSFVRLHRVLPPFFQRARTLACGFPSGREKKSLSRRLFEPSKQQKEAPKPSKQQFGAFESLWTAAASSGAAWTATLELESELGATLELGANLGANLGQQLGQKLERLDKPGVVKSLKLRQNPKAP</sequence>
<feature type="region of interest" description="Disordered" evidence="1">
    <location>
        <begin position="1"/>
        <end position="63"/>
    </location>
</feature>
<dbReference type="AlphaFoldDB" id="A0A8T3BPC2"/>
<name>A0A8T3BPC2_DENNO</name>
<feature type="compositionally biased region" description="Basic and acidic residues" evidence="1">
    <location>
        <begin position="35"/>
        <end position="45"/>
    </location>
</feature>
<dbReference type="SMR" id="A0A8T3BPC2"/>
<evidence type="ECO:0000256" key="1">
    <source>
        <dbReference type="SAM" id="MobiDB-lite"/>
    </source>
</evidence>
<evidence type="ECO:0000313" key="2">
    <source>
        <dbReference type="EMBL" id="KAI0519032.1"/>
    </source>
</evidence>
<dbReference type="Proteomes" id="UP000829196">
    <property type="component" value="Unassembled WGS sequence"/>
</dbReference>
<reference evidence="2" key="1">
    <citation type="journal article" date="2022" name="Front. Genet.">
        <title>Chromosome-Scale Assembly of the Dendrobium nobile Genome Provides Insights Into the Molecular Mechanism of the Biosynthesis of the Medicinal Active Ingredient of Dendrobium.</title>
        <authorList>
            <person name="Xu Q."/>
            <person name="Niu S.-C."/>
            <person name="Li K.-L."/>
            <person name="Zheng P.-J."/>
            <person name="Zhang X.-J."/>
            <person name="Jia Y."/>
            <person name="Liu Y."/>
            <person name="Niu Y.-X."/>
            <person name="Yu L.-H."/>
            <person name="Chen D.-F."/>
            <person name="Zhang G.-Q."/>
        </authorList>
    </citation>
    <scope>NUCLEOTIDE SEQUENCE</scope>
    <source>
        <tissue evidence="2">Leaf</tissue>
    </source>
</reference>
<keyword evidence="3" id="KW-1185">Reference proteome</keyword>
<comment type="caution">
    <text evidence="2">The sequence shown here is derived from an EMBL/GenBank/DDBJ whole genome shotgun (WGS) entry which is preliminary data.</text>
</comment>
<feature type="region of interest" description="Disordered" evidence="1">
    <location>
        <begin position="89"/>
        <end position="118"/>
    </location>
</feature>
<evidence type="ECO:0000313" key="3">
    <source>
        <dbReference type="Proteomes" id="UP000829196"/>
    </source>
</evidence>
<dbReference type="EMBL" id="JAGYWB010000006">
    <property type="protein sequence ID" value="KAI0519032.1"/>
    <property type="molecule type" value="Genomic_DNA"/>
</dbReference>